<dbReference type="Proteomes" id="UP001314170">
    <property type="component" value="Unassembled WGS sequence"/>
</dbReference>
<evidence type="ECO:0000259" key="2">
    <source>
        <dbReference type="Pfam" id="PF05617"/>
    </source>
</evidence>
<dbReference type="InterPro" id="IPR040220">
    <property type="entry name" value="DD11"/>
</dbReference>
<reference evidence="3 4" key="1">
    <citation type="submission" date="2024-01" db="EMBL/GenBank/DDBJ databases">
        <authorList>
            <person name="Waweru B."/>
        </authorList>
    </citation>
    <scope>NUCLEOTIDE SEQUENCE [LARGE SCALE GENOMIC DNA]</scope>
</reference>
<keyword evidence="1" id="KW-0732">Signal</keyword>
<dbReference type="Pfam" id="PF05617">
    <property type="entry name" value="Prolamin_like"/>
    <property type="match status" value="1"/>
</dbReference>
<dbReference type="PANTHER" id="PTHR31207">
    <property type="entry name" value="ECA1 GAMETOGENESIS FAMILY PROTEIN (DUF784)-RELATED-RELATED"/>
    <property type="match status" value="1"/>
</dbReference>
<dbReference type="AlphaFoldDB" id="A0AAV1QNV8"/>
<keyword evidence="4" id="KW-1185">Reference proteome</keyword>
<evidence type="ECO:0000313" key="3">
    <source>
        <dbReference type="EMBL" id="CAK7322455.1"/>
    </source>
</evidence>
<organism evidence="3 4">
    <name type="scientific">Dovyalis caffra</name>
    <dbReference type="NCBI Taxonomy" id="77055"/>
    <lineage>
        <taxon>Eukaryota</taxon>
        <taxon>Viridiplantae</taxon>
        <taxon>Streptophyta</taxon>
        <taxon>Embryophyta</taxon>
        <taxon>Tracheophyta</taxon>
        <taxon>Spermatophyta</taxon>
        <taxon>Magnoliopsida</taxon>
        <taxon>eudicotyledons</taxon>
        <taxon>Gunneridae</taxon>
        <taxon>Pentapetalae</taxon>
        <taxon>rosids</taxon>
        <taxon>fabids</taxon>
        <taxon>Malpighiales</taxon>
        <taxon>Salicaceae</taxon>
        <taxon>Flacourtieae</taxon>
        <taxon>Dovyalis</taxon>
    </lineage>
</organism>
<feature type="domain" description="Prolamin-like" evidence="2">
    <location>
        <begin position="83"/>
        <end position="153"/>
    </location>
</feature>
<comment type="caution">
    <text evidence="3">The sequence shown here is derived from an EMBL/GenBank/DDBJ whole genome shotgun (WGS) entry which is preliminary data.</text>
</comment>
<protein>
    <recommendedName>
        <fullName evidence="2">Prolamin-like domain-containing protein</fullName>
    </recommendedName>
</protein>
<evidence type="ECO:0000256" key="1">
    <source>
        <dbReference type="ARBA" id="ARBA00022729"/>
    </source>
</evidence>
<evidence type="ECO:0000313" key="4">
    <source>
        <dbReference type="Proteomes" id="UP001314170"/>
    </source>
</evidence>
<proteinExistence type="predicted"/>
<name>A0AAV1QNV8_9ROSI</name>
<sequence length="167" mass="18460">MESDISDHGWLYALDINQIRKITIYKGFSAMAKLKISSVVIALFLIVSPMVLAEEVEEELSPSGEPLSTSPEAEPGLYNYVEQCSAMVGQKCGEEILHGSLLGKHVTLDCCEKLLLMGKECDDALMKIVLEFPEFKEHEEEALAGANRLWESCTLAVQATSPSPYNY</sequence>
<accession>A0AAV1QNV8</accession>
<dbReference type="PANTHER" id="PTHR31207:SF35">
    <property type="entry name" value="PROLAMIN-LIKE DOMAIN-CONTAINING PROTEIN"/>
    <property type="match status" value="1"/>
</dbReference>
<dbReference type="EMBL" id="CAWUPB010000026">
    <property type="protein sequence ID" value="CAK7322455.1"/>
    <property type="molecule type" value="Genomic_DNA"/>
</dbReference>
<gene>
    <name evidence="3" type="ORF">DCAF_LOCUS64</name>
</gene>
<dbReference type="InterPro" id="IPR008502">
    <property type="entry name" value="Prolamin-like"/>
</dbReference>